<gene>
    <name evidence="2" type="ORF">LE190_05550</name>
</gene>
<evidence type="ECO:0000313" key="3">
    <source>
        <dbReference type="Proteomes" id="UP001198602"/>
    </source>
</evidence>
<keyword evidence="3" id="KW-1185">Reference proteome</keyword>
<organism evidence="2 3">
    <name type="scientific">Massilia hydrophila</name>
    <dbReference type="NCBI Taxonomy" id="3044279"/>
    <lineage>
        <taxon>Bacteria</taxon>
        <taxon>Pseudomonadati</taxon>
        <taxon>Pseudomonadota</taxon>
        <taxon>Betaproteobacteria</taxon>
        <taxon>Burkholderiales</taxon>
        <taxon>Oxalobacteraceae</taxon>
        <taxon>Telluria group</taxon>
        <taxon>Massilia</taxon>
    </lineage>
</organism>
<dbReference type="SUPFAM" id="SSF56059">
    <property type="entry name" value="Glutathione synthetase ATP-binding domain-like"/>
    <property type="match status" value="1"/>
</dbReference>
<dbReference type="EMBL" id="JAHYBX010000001">
    <property type="protein sequence ID" value="MCA1855389.1"/>
    <property type="molecule type" value="Genomic_DNA"/>
</dbReference>
<dbReference type="Gene3D" id="3.30.470.20">
    <property type="entry name" value="ATP-grasp fold, B domain"/>
    <property type="match status" value="1"/>
</dbReference>
<evidence type="ECO:0000313" key="2">
    <source>
        <dbReference type="EMBL" id="MCA1855389.1"/>
    </source>
</evidence>
<dbReference type="Pfam" id="PF14397">
    <property type="entry name" value="ATPgrasp_ST"/>
    <property type="match status" value="1"/>
</dbReference>
<feature type="domain" description="Alpha-L-glutamate ligase-related protein ATP-grasp" evidence="1">
    <location>
        <begin position="49"/>
        <end position="318"/>
    </location>
</feature>
<dbReference type="InterPro" id="IPR039523">
    <property type="entry name" value="RimK-rel_E_lig_ATP-grasp"/>
</dbReference>
<accession>A0ABS7Y6U6</accession>
<proteinExistence type="predicted"/>
<dbReference type="RefSeq" id="WP_225237745.1">
    <property type="nucleotide sequence ID" value="NZ_JAHYBX010000001.1"/>
</dbReference>
<dbReference type="Proteomes" id="UP001198602">
    <property type="component" value="Unassembled WGS sequence"/>
</dbReference>
<evidence type="ECO:0000259" key="1">
    <source>
        <dbReference type="Pfam" id="PF14397"/>
    </source>
</evidence>
<comment type="caution">
    <text evidence="2">The sequence shown here is derived from an EMBL/GenBank/DDBJ whole genome shotgun (WGS) entry which is preliminary data.</text>
</comment>
<name>A0ABS7Y6U6_9BURK</name>
<reference evidence="2 3" key="1">
    <citation type="submission" date="2021-07" db="EMBL/GenBank/DDBJ databases">
        <title>Characterization of Violacein-producing bacteria and related species.</title>
        <authorList>
            <person name="Wilson H.S."/>
            <person name="De Leon M.E."/>
        </authorList>
    </citation>
    <scope>NUCLEOTIDE SEQUENCE [LARGE SCALE GENOMIC DNA]</scope>
    <source>
        <strain evidence="2 3">HSC-2F05</strain>
    </source>
</reference>
<protein>
    <recommendedName>
        <fullName evidence="1">Alpha-L-glutamate ligase-related protein ATP-grasp domain-containing protein</fullName>
    </recommendedName>
</protein>
<sequence length="349" mass="38333">MMRRFELAQLRRPPNRLTADEYAMYGLAGRSWAEKAEFLGVQSGTAVNSNNEVESVALTRDKLVTYGILSLHGFPFPAIRAVGHVARGFPGAASLPSVQAVETYLEQEAQFPLFMKPIAGNGGAGSVWVSGYADGMLRLRDGRSIAVADYFKRWLSREGILLQAAARPHPEIARRIGPRLSTARVVVLVTERGPIVHRAVLRIPAGNNMIDNFRHGATGNLLGAFEVDSGEVFNAIGMRQGRPEPVAAHPDTGEALVGWTVPDWQQAKEICLRAAPLFPGIRYQSWDIAFTEEGPQTMEVNSGGDVDVLQLASGRGIADATWWALLREPAPRSLLRRWYMRSGPWARHS</sequence>